<dbReference type="EMBL" id="JGDB01000006">
    <property type="protein sequence ID" value="EXY93146.1"/>
    <property type="molecule type" value="Genomic_DNA"/>
</dbReference>
<dbReference type="GO" id="GO:0005615">
    <property type="term" value="C:extracellular space"/>
    <property type="evidence" value="ECO:0007669"/>
    <property type="project" value="TreeGrafter"/>
</dbReference>
<protein>
    <submittedName>
        <fullName evidence="2">Collagen triple helix repeat family protein</fullName>
    </submittedName>
</protein>
<dbReference type="GO" id="GO:0030198">
    <property type="term" value="P:extracellular matrix organization"/>
    <property type="evidence" value="ECO:0007669"/>
    <property type="project" value="TreeGrafter"/>
</dbReference>
<feature type="compositionally biased region" description="Low complexity" evidence="1">
    <location>
        <begin position="315"/>
        <end position="345"/>
    </location>
</feature>
<dbReference type="Pfam" id="PF01391">
    <property type="entry name" value="Collagen"/>
    <property type="match status" value="2"/>
</dbReference>
<keyword evidence="2" id="KW-0176">Collagen</keyword>
<dbReference type="InterPro" id="IPR008160">
    <property type="entry name" value="Collagen"/>
</dbReference>
<evidence type="ECO:0000313" key="4">
    <source>
        <dbReference type="EMBL" id="EXY93146.1"/>
    </source>
</evidence>
<feature type="region of interest" description="Disordered" evidence="1">
    <location>
        <begin position="192"/>
        <end position="345"/>
    </location>
</feature>
<dbReference type="PANTHER" id="PTHR24023:SF1095">
    <property type="entry name" value="EGF-LIKE DOMAIN-CONTAINING PROTEIN"/>
    <property type="match status" value="1"/>
</dbReference>
<evidence type="ECO:0000313" key="5">
    <source>
        <dbReference type="Proteomes" id="UP000020773"/>
    </source>
</evidence>
<organism evidence="2 5">
    <name type="scientific">Bacteroides fragilis str. 3998T(B)3</name>
    <dbReference type="NCBI Taxonomy" id="1339316"/>
    <lineage>
        <taxon>Bacteria</taxon>
        <taxon>Pseudomonadati</taxon>
        <taxon>Bacteroidota</taxon>
        <taxon>Bacteroidia</taxon>
        <taxon>Bacteroidales</taxon>
        <taxon>Bacteroidaceae</taxon>
        <taxon>Bacteroides</taxon>
    </lineage>
</organism>
<dbReference type="EMBL" id="JGDB01000008">
    <property type="protein sequence ID" value="EXY93010.1"/>
    <property type="molecule type" value="Genomic_DNA"/>
</dbReference>
<evidence type="ECO:0000313" key="3">
    <source>
        <dbReference type="EMBL" id="EXY93010.1"/>
    </source>
</evidence>
<dbReference type="InterPro" id="IPR050149">
    <property type="entry name" value="Collagen_superfamily"/>
</dbReference>
<feature type="compositionally biased region" description="Low complexity" evidence="1">
    <location>
        <begin position="225"/>
        <end position="243"/>
    </location>
</feature>
<sequence>MKRHVQKTGVRQWAGEDLLELQSEPLKAIDDFFSEYGNCVIKGMDIKPALNGSYDITEGLVALSGVDADSKPAFKVVRFAGIESTTLPIYLTLAHHVLERPYSDGQVKPVAYNYYAAVSNIKPESGDYLEVAAENIPRFVDVIQDAKHRFFTDTERTKLNGIAEGANKYVHPQEHPASMIKFTDGKTFQQKLDEGSLKGPQGATGATGAQGPKGDPGIQGPKGEQGLTGPQGATGATGAQGPKGDPGARGPQGERGLTGPQGPQGATGATGAQGPKGDTGARGPQGERGLTGPQGPQGATGATGAQGPKGDTGARGPQGERGPVGPQGPQGVQGPQGPQGPGIVIPRSVNHKKVIFDGQKPRYLMVTVKATVSSSECKILSGVVQYTSNMTYVLDKNYSVLVSSDGSVTLSWTQSMGDLECVGIL</sequence>
<feature type="compositionally biased region" description="Low complexity" evidence="1">
    <location>
        <begin position="258"/>
        <end position="275"/>
    </location>
</feature>
<dbReference type="PATRIC" id="fig|1339316.3.peg.180"/>
<dbReference type="GO" id="GO:0030020">
    <property type="term" value="F:extracellular matrix structural constituent conferring tensile strength"/>
    <property type="evidence" value="ECO:0007669"/>
    <property type="project" value="TreeGrafter"/>
</dbReference>
<feature type="compositionally biased region" description="Low complexity" evidence="1">
    <location>
        <begin position="198"/>
        <end position="213"/>
    </location>
</feature>
<dbReference type="EMBL" id="JGDB01000009">
    <property type="protein sequence ID" value="EXY92928.1"/>
    <property type="molecule type" value="Genomic_DNA"/>
</dbReference>
<dbReference type="Proteomes" id="UP000020773">
    <property type="component" value="Unassembled WGS sequence"/>
</dbReference>
<dbReference type="AlphaFoldDB" id="A0A015W3T9"/>
<dbReference type="RefSeq" id="WP_050443398.1">
    <property type="nucleotide sequence ID" value="NZ_JGDB01000006.1"/>
</dbReference>
<name>A0A015W3T9_BACFG</name>
<feature type="compositionally biased region" description="Low complexity" evidence="1">
    <location>
        <begin position="291"/>
        <end position="308"/>
    </location>
</feature>
<reference evidence="2 5" key="1">
    <citation type="submission" date="2014-02" db="EMBL/GenBank/DDBJ databases">
        <authorList>
            <person name="Sears C."/>
            <person name="Carroll K."/>
            <person name="Sack B.R."/>
            <person name="Qadri F."/>
            <person name="Myers L.L."/>
            <person name="Chung G.-T."/>
            <person name="Escheverria P."/>
            <person name="Fraser C.M."/>
            <person name="Sadzewicz L."/>
            <person name="Shefchek K.A."/>
            <person name="Tallon L."/>
            <person name="Das S.P."/>
            <person name="Daugherty S."/>
            <person name="Mongodin E.F."/>
        </authorList>
    </citation>
    <scope>NUCLEOTIDE SEQUENCE [LARGE SCALE GENOMIC DNA]</scope>
    <source>
        <strain evidence="2">3998T</strain>
        <strain evidence="5">3998T(B)3</strain>
    </source>
</reference>
<dbReference type="GO" id="GO:0031012">
    <property type="term" value="C:extracellular matrix"/>
    <property type="evidence" value="ECO:0007669"/>
    <property type="project" value="TreeGrafter"/>
</dbReference>
<proteinExistence type="predicted"/>
<dbReference type="PANTHER" id="PTHR24023">
    <property type="entry name" value="COLLAGEN ALPHA"/>
    <property type="match status" value="1"/>
</dbReference>
<accession>A0A015W3T9</accession>
<evidence type="ECO:0000256" key="1">
    <source>
        <dbReference type="SAM" id="MobiDB-lite"/>
    </source>
</evidence>
<comment type="caution">
    <text evidence="2">The sequence shown here is derived from an EMBL/GenBank/DDBJ whole genome shotgun (WGS) entry which is preliminary data.</text>
</comment>
<gene>
    <name evidence="4" type="ORF">M125_0178</name>
    <name evidence="3" type="ORF">M125_0270</name>
    <name evidence="2" type="ORF">M125_0357</name>
</gene>
<evidence type="ECO:0000313" key="2">
    <source>
        <dbReference type="EMBL" id="EXY92928.1"/>
    </source>
</evidence>